<dbReference type="Proteomes" id="UP000585905">
    <property type="component" value="Unassembled WGS sequence"/>
</dbReference>
<proteinExistence type="predicted"/>
<evidence type="ECO:0000259" key="3">
    <source>
        <dbReference type="Pfam" id="PF22725"/>
    </source>
</evidence>
<evidence type="ECO:0000313" key="5">
    <source>
        <dbReference type="Proteomes" id="UP000585905"/>
    </source>
</evidence>
<dbReference type="Gene3D" id="3.40.50.720">
    <property type="entry name" value="NAD(P)-binding Rossmann-like Domain"/>
    <property type="match status" value="1"/>
</dbReference>
<keyword evidence="1" id="KW-0520">NAD</keyword>
<dbReference type="Pfam" id="PF01408">
    <property type="entry name" value="GFO_IDH_MocA"/>
    <property type="match status" value="1"/>
</dbReference>
<accession>A0A839E835</accession>
<dbReference type="SUPFAM" id="SSF55347">
    <property type="entry name" value="Glyceraldehyde-3-phosphate dehydrogenase-like, C-terminal domain"/>
    <property type="match status" value="1"/>
</dbReference>
<evidence type="ECO:0000256" key="1">
    <source>
        <dbReference type="ARBA" id="ARBA00023027"/>
    </source>
</evidence>
<dbReference type="Gene3D" id="3.30.360.10">
    <property type="entry name" value="Dihydrodipicolinate Reductase, domain 2"/>
    <property type="match status" value="1"/>
</dbReference>
<protein>
    <submittedName>
        <fullName evidence="4">Putative dehydrogenase</fullName>
    </submittedName>
</protein>
<evidence type="ECO:0000259" key="2">
    <source>
        <dbReference type="Pfam" id="PF01408"/>
    </source>
</evidence>
<dbReference type="PANTHER" id="PTHR43249:SF1">
    <property type="entry name" value="D-GLUCOSIDE 3-DEHYDROGENASE"/>
    <property type="match status" value="1"/>
</dbReference>
<feature type="domain" description="Gfo/Idh/MocA-like oxidoreductase N-terminal" evidence="2">
    <location>
        <begin position="14"/>
        <end position="135"/>
    </location>
</feature>
<dbReference type="InterPro" id="IPR000683">
    <property type="entry name" value="Gfo/Idh/MocA-like_OxRdtase_N"/>
</dbReference>
<dbReference type="InterPro" id="IPR052515">
    <property type="entry name" value="Gfo/Idh/MocA_Oxidoreductase"/>
</dbReference>
<dbReference type="InterPro" id="IPR036291">
    <property type="entry name" value="NAD(P)-bd_dom_sf"/>
</dbReference>
<gene>
    <name evidence="4" type="ORF">FHX53_001522</name>
</gene>
<dbReference type="Pfam" id="PF22725">
    <property type="entry name" value="GFO_IDH_MocA_C3"/>
    <property type="match status" value="1"/>
</dbReference>
<evidence type="ECO:0000313" key="4">
    <source>
        <dbReference type="EMBL" id="MBA8847930.1"/>
    </source>
</evidence>
<name>A0A839E835_9MICO</name>
<sequence>MTAASGETGARRPLRVAVIGCGDISALHFDALTGLDGVALVAVCDTDPGRLAATVAEQGVPGFASVAELLDAASTDAMPLDAVHVTTPHQEHASVAIAALERGIHVLLEKPLAHSRADAALLLAAAEASTATLGVCFQNRYNTPVQAAKAILDSGELGAIRGIAATVLWHRAPGYYRDRPWRGQWATGGGGLLMNQAIHTLDLVQWFGGPVVQAQGHATTRALADVIEVEDTAEVALVHENGARSVLYATLAHSTNLPVTIDVELERGSLSIRGALTVTRADGSTEVVEERGAAEGARSYWGVSHELLIADFYRGLESSIPFWIDGREALTSLEIIQKVYDQTYPERGALPSR</sequence>
<keyword evidence="5" id="KW-1185">Reference proteome</keyword>
<dbReference type="GO" id="GO:0000166">
    <property type="term" value="F:nucleotide binding"/>
    <property type="evidence" value="ECO:0007669"/>
    <property type="project" value="InterPro"/>
</dbReference>
<dbReference type="InterPro" id="IPR055170">
    <property type="entry name" value="GFO_IDH_MocA-like_dom"/>
</dbReference>
<dbReference type="AlphaFoldDB" id="A0A839E835"/>
<dbReference type="RefSeq" id="WP_246335563.1">
    <property type="nucleotide sequence ID" value="NZ_BAAAOV010000001.1"/>
</dbReference>
<comment type="caution">
    <text evidence="4">The sequence shown here is derived from an EMBL/GenBank/DDBJ whole genome shotgun (WGS) entry which is preliminary data.</text>
</comment>
<dbReference type="EMBL" id="JACGWX010000003">
    <property type="protein sequence ID" value="MBA8847930.1"/>
    <property type="molecule type" value="Genomic_DNA"/>
</dbReference>
<organism evidence="4 5">
    <name type="scientific">Microcella alkalica</name>
    <dbReference type="NCBI Taxonomy" id="355930"/>
    <lineage>
        <taxon>Bacteria</taxon>
        <taxon>Bacillati</taxon>
        <taxon>Actinomycetota</taxon>
        <taxon>Actinomycetes</taxon>
        <taxon>Micrococcales</taxon>
        <taxon>Microbacteriaceae</taxon>
        <taxon>Microcella</taxon>
    </lineage>
</organism>
<feature type="domain" description="GFO/IDH/MocA-like oxidoreductase" evidence="3">
    <location>
        <begin position="145"/>
        <end position="270"/>
    </location>
</feature>
<dbReference type="SUPFAM" id="SSF51735">
    <property type="entry name" value="NAD(P)-binding Rossmann-fold domains"/>
    <property type="match status" value="1"/>
</dbReference>
<reference evidence="4 5" key="1">
    <citation type="submission" date="2020-07" db="EMBL/GenBank/DDBJ databases">
        <title>Sequencing the genomes of 1000 actinobacteria strains.</title>
        <authorList>
            <person name="Klenk H.-P."/>
        </authorList>
    </citation>
    <scope>NUCLEOTIDE SEQUENCE [LARGE SCALE GENOMIC DNA]</scope>
    <source>
        <strain evidence="4 5">DSM 19663</strain>
    </source>
</reference>
<dbReference type="PANTHER" id="PTHR43249">
    <property type="entry name" value="UDP-N-ACETYL-2-AMINO-2-DEOXY-D-GLUCURONATE OXIDASE"/>
    <property type="match status" value="1"/>
</dbReference>